<evidence type="ECO:0000256" key="3">
    <source>
        <dbReference type="ARBA" id="ARBA00022475"/>
    </source>
</evidence>
<dbReference type="GO" id="GO:0008013">
    <property type="term" value="F:beta-catenin binding"/>
    <property type="evidence" value="ECO:0007669"/>
    <property type="project" value="TreeGrafter"/>
</dbReference>
<dbReference type="InterPro" id="IPR027397">
    <property type="entry name" value="Catenin-bd_sf"/>
</dbReference>
<evidence type="ECO:0000256" key="10">
    <source>
        <dbReference type="ARBA" id="ARBA00022949"/>
    </source>
</evidence>
<accession>A0A9D3RU43</accession>
<evidence type="ECO:0000256" key="1">
    <source>
        <dbReference type="ARBA" id="ARBA00004251"/>
    </source>
</evidence>
<dbReference type="GO" id="GO:0016342">
    <property type="term" value="C:catenin complex"/>
    <property type="evidence" value="ECO:0007669"/>
    <property type="project" value="TreeGrafter"/>
</dbReference>
<evidence type="ECO:0000256" key="6">
    <source>
        <dbReference type="ARBA" id="ARBA00022729"/>
    </source>
</evidence>
<dbReference type="Pfam" id="PF08758">
    <property type="entry name" value="Cadherin_pro"/>
    <property type="match status" value="1"/>
</dbReference>
<dbReference type="GO" id="GO:0005912">
    <property type="term" value="C:adherens junction"/>
    <property type="evidence" value="ECO:0007669"/>
    <property type="project" value="TreeGrafter"/>
</dbReference>
<keyword evidence="3" id="KW-1003">Cell membrane</keyword>
<evidence type="ECO:0000256" key="4">
    <source>
        <dbReference type="ARBA" id="ARBA00022692"/>
    </source>
</evidence>
<dbReference type="PROSITE" id="PS00232">
    <property type="entry name" value="CADHERIN_1"/>
    <property type="match status" value="3"/>
</dbReference>
<dbReference type="GO" id="GO:0044331">
    <property type="term" value="P:cell-cell adhesion mediated by cadherin"/>
    <property type="evidence" value="ECO:0007669"/>
    <property type="project" value="TreeGrafter"/>
</dbReference>
<keyword evidence="12 16" id="KW-0472">Membrane</keyword>
<evidence type="ECO:0000256" key="8">
    <source>
        <dbReference type="ARBA" id="ARBA00022837"/>
    </source>
</evidence>
<organism evidence="18 19">
    <name type="scientific">Anguilla anguilla</name>
    <name type="common">European freshwater eel</name>
    <name type="synonym">Muraena anguilla</name>
    <dbReference type="NCBI Taxonomy" id="7936"/>
    <lineage>
        <taxon>Eukaryota</taxon>
        <taxon>Metazoa</taxon>
        <taxon>Chordata</taxon>
        <taxon>Craniata</taxon>
        <taxon>Vertebrata</taxon>
        <taxon>Euteleostomi</taxon>
        <taxon>Actinopterygii</taxon>
        <taxon>Neopterygii</taxon>
        <taxon>Teleostei</taxon>
        <taxon>Anguilliformes</taxon>
        <taxon>Anguillidae</taxon>
        <taxon>Anguilla</taxon>
    </lineage>
</organism>
<keyword evidence="13" id="KW-0325">Glycoprotein</keyword>
<keyword evidence="11 16" id="KW-1133">Transmembrane helix</keyword>
<feature type="domain" description="Cadherin" evidence="17">
    <location>
        <begin position="249"/>
        <end position="356"/>
    </location>
</feature>
<dbReference type="GO" id="GO:0001841">
    <property type="term" value="P:neural tube formation"/>
    <property type="evidence" value="ECO:0007669"/>
    <property type="project" value="UniProtKB-ARBA"/>
</dbReference>
<comment type="subcellular location">
    <subcellularLocation>
        <location evidence="2">Cell junction</location>
        <location evidence="2">Desmosome</location>
    </subcellularLocation>
    <subcellularLocation>
        <location evidence="1">Cell membrane</location>
        <topology evidence="1">Single-pass type I membrane protein</topology>
    </subcellularLocation>
</comment>
<feature type="domain" description="Cadherin" evidence="17">
    <location>
        <begin position="160"/>
        <end position="249"/>
    </location>
</feature>
<dbReference type="SUPFAM" id="SSF49313">
    <property type="entry name" value="Cadherin-like"/>
    <property type="match status" value="5"/>
</dbReference>
<dbReference type="InterPro" id="IPR020894">
    <property type="entry name" value="Cadherin_CS"/>
</dbReference>
<dbReference type="PANTHER" id="PTHR24027:SF422">
    <property type="entry name" value="CADHERIN DOMAIN-CONTAINING PROTEIN"/>
    <property type="match status" value="1"/>
</dbReference>
<keyword evidence="5" id="KW-0479">Metal-binding</keyword>
<dbReference type="GO" id="GO:0007043">
    <property type="term" value="P:cell-cell junction assembly"/>
    <property type="evidence" value="ECO:0007669"/>
    <property type="project" value="TreeGrafter"/>
</dbReference>
<dbReference type="InterPro" id="IPR015919">
    <property type="entry name" value="Cadherin-like_sf"/>
</dbReference>
<evidence type="ECO:0000313" key="19">
    <source>
        <dbReference type="Proteomes" id="UP001044222"/>
    </source>
</evidence>
<dbReference type="SMART" id="SM00112">
    <property type="entry name" value="CA"/>
    <property type="match status" value="4"/>
</dbReference>
<dbReference type="GO" id="GO:0045296">
    <property type="term" value="F:cadherin binding"/>
    <property type="evidence" value="ECO:0007669"/>
    <property type="project" value="TreeGrafter"/>
</dbReference>
<feature type="domain" description="Cadherin" evidence="17">
    <location>
        <begin position="357"/>
        <end position="474"/>
    </location>
</feature>
<dbReference type="GO" id="GO:0007156">
    <property type="term" value="P:homophilic cell adhesion via plasma membrane adhesion molecules"/>
    <property type="evidence" value="ECO:0007669"/>
    <property type="project" value="InterPro"/>
</dbReference>
<dbReference type="GO" id="GO:0030057">
    <property type="term" value="C:desmosome"/>
    <property type="evidence" value="ECO:0007669"/>
    <property type="project" value="UniProtKB-SubCell"/>
</dbReference>
<dbReference type="Proteomes" id="UP001044222">
    <property type="component" value="Chromosome 9"/>
</dbReference>
<keyword evidence="4 16" id="KW-0812">Transmembrane</keyword>
<evidence type="ECO:0000256" key="5">
    <source>
        <dbReference type="ARBA" id="ARBA00022723"/>
    </source>
</evidence>
<comment type="caution">
    <text evidence="18">The sequence shown here is derived from an EMBL/GenBank/DDBJ whole genome shotgun (WGS) entry which is preliminary data.</text>
</comment>
<protein>
    <recommendedName>
        <fullName evidence="17">Cadherin domain-containing protein</fullName>
    </recommendedName>
</protein>
<dbReference type="Pfam" id="PF00028">
    <property type="entry name" value="Cadherin"/>
    <property type="match status" value="4"/>
</dbReference>
<evidence type="ECO:0000313" key="18">
    <source>
        <dbReference type="EMBL" id="KAG5841886.1"/>
    </source>
</evidence>
<keyword evidence="19" id="KW-1185">Reference proteome</keyword>
<dbReference type="GO" id="GO:0000902">
    <property type="term" value="P:cell morphogenesis"/>
    <property type="evidence" value="ECO:0007669"/>
    <property type="project" value="TreeGrafter"/>
</dbReference>
<proteinExistence type="predicted"/>
<keyword evidence="10" id="KW-0965">Cell junction</keyword>
<evidence type="ECO:0000256" key="11">
    <source>
        <dbReference type="ARBA" id="ARBA00022989"/>
    </source>
</evidence>
<name>A0A9D3RU43_ANGAN</name>
<evidence type="ECO:0000256" key="7">
    <source>
        <dbReference type="ARBA" id="ARBA00022737"/>
    </source>
</evidence>
<dbReference type="InterPro" id="IPR014868">
    <property type="entry name" value="Cadherin_pro_dom"/>
</dbReference>
<dbReference type="GO" id="GO:0001764">
    <property type="term" value="P:neuron migration"/>
    <property type="evidence" value="ECO:0007669"/>
    <property type="project" value="UniProtKB-ARBA"/>
</dbReference>
<dbReference type="PANTHER" id="PTHR24027">
    <property type="entry name" value="CADHERIN-23"/>
    <property type="match status" value="1"/>
</dbReference>
<evidence type="ECO:0000256" key="16">
    <source>
        <dbReference type="SAM" id="Phobius"/>
    </source>
</evidence>
<dbReference type="GO" id="GO:0060027">
    <property type="term" value="P:convergent extension involved in gastrulation"/>
    <property type="evidence" value="ECO:0007669"/>
    <property type="project" value="UniProtKB-ARBA"/>
</dbReference>
<feature type="region of interest" description="Disordered" evidence="15">
    <location>
        <begin position="599"/>
        <end position="646"/>
    </location>
</feature>
<dbReference type="GO" id="GO:0007398">
    <property type="term" value="P:ectoderm development"/>
    <property type="evidence" value="ECO:0007669"/>
    <property type="project" value="UniProtKB-ARBA"/>
</dbReference>
<dbReference type="PRINTS" id="PR00205">
    <property type="entry name" value="CADHERIN"/>
</dbReference>
<dbReference type="GO" id="GO:0007498">
    <property type="term" value="P:mesoderm development"/>
    <property type="evidence" value="ECO:0007669"/>
    <property type="project" value="UniProtKB-ARBA"/>
</dbReference>
<dbReference type="FunFam" id="2.60.40.60:FF:000011">
    <property type="entry name" value="Cadherin 1"/>
    <property type="match status" value="1"/>
</dbReference>
<keyword evidence="7" id="KW-0677">Repeat</keyword>
<keyword evidence="6" id="KW-0732">Signal</keyword>
<evidence type="ECO:0000259" key="17">
    <source>
        <dbReference type="PROSITE" id="PS50268"/>
    </source>
</evidence>
<dbReference type="SMART" id="SM01055">
    <property type="entry name" value="Cadherin_pro"/>
    <property type="match status" value="1"/>
</dbReference>
<dbReference type="Gene3D" id="4.10.900.10">
    <property type="entry name" value="TCF3-CBD (Catenin binding domain)"/>
    <property type="match status" value="1"/>
</dbReference>
<dbReference type="CDD" id="cd11304">
    <property type="entry name" value="Cadherin_repeat"/>
    <property type="match status" value="4"/>
</dbReference>
<reference evidence="18" key="1">
    <citation type="submission" date="2021-01" db="EMBL/GenBank/DDBJ databases">
        <title>A chromosome-scale assembly of European eel, Anguilla anguilla.</title>
        <authorList>
            <person name="Henkel C."/>
            <person name="Jong-Raadsen S.A."/>
            <person name="Dufour S."/>
            <person name="Weltzien F.-A."/>
            <person name="Palstra A.P."/>
            <person name="Pelster B."/>
            <person name="Spaink H.P."/>
            <person name="Van Den Thillart G.E."/>
            <person name="Jansen H."/>
            <person name="Zahm M."/>
            <person name="Klopp C."/>
            <person name="Cedric C."/>
            <person name="Louis A."/>
            <person name="Berthelot C."/>
            <person name="Parey E."/>
            <person name="Roest Crollius H."/>
            <person name="Montfort J."/>
            <person name="Robinson-Rechavi M."/>
            <person name="Bucao C."/>
            <person name="Bouchez O."/>
            <person name="Gislard M."/>
            <person name="Lluch J."/>
            <person name="Milhes M."/>
            <person name="Lampietro C."/>
            <person name="Lopez Roques C."/>
            <person name="Donnadieu C."/>
            <person name="Braasch I."/>
            <person name="Desvignes T."/>
            <person name="Postlethwait J."/>
            <person name="Bobe J."/>
            <person name="Guiguen Y."/>
            <person name="Dirks R."/>
        </authorList>
    </citation>
    <scope>NUCLEOTIDE SEQUENCE</scope>
    <source>
        <strain evidence="18">Tag_6206</strain>
        <tissue evidence="18">Liver</tissue>
    </source>
</reference>
<dbReference type="FunFam" id="2.60.40.60:FF:000027">
    <property type="entry name" value="Cadherin 2"/>
    <property type="match status" value="1"/>
</dbReference>
<dbReference type="GO" id="GO:0042074">
    <property type="term" value="P:cell migration involved in gastrulation"/>
    <property type="evidence" value="ECO:0007669"/>
    <property type="project" value="UniProtKB-ARBA"/>
</dbReference>
<dbReference type="InterPro" id="IPR009122">
    <property type="entry name" value="Desmosomal_cadherin"/>
</dbReference>
<dbReference type="InterPro" id="IPR002126">
    <property type="entry name" value="Cadherin-like_dom"/>
</dbReference>
<dbReference type="PROSITE" id="PS50268">
    <property type="entry name" value="CADHERIN_2"/>
    <property type="match status" value="4"/>
</dbReference>
<sequence>MARAPVRFWSSTTCKMTYYFSGIIFVFLTVFFQSVEPCLPRSIQASVPRVVMVGHVISRVNLDGCGTARLTSDDPRFSIQTDGSVVARQFIRVPPEGRRFSVWFQDQNGLRRKMAVDLSPRAREVGLREQRSGSHRRFKRRWSPPPFIIPENDRPPFPKDLDLIGSDTSQNYSLYYVISGPGVTEYPEGVFSVVRLTGMLKVHKPVDREQFPVFKFKARAINQQTNVDTDEPLIVTVNVQDVNDNAPQFSGPLQFAVPEKSPGGTEIGTVLATDADDPETDHTKIRYTLLSGTDLFNINPTSGLITTRTATLDRETKDTHLVTVEIKDKNGDITGLATTGTATISLKDINDNPPTFKSQVHSAKVKENEGGALILRIPVEDKDLEKTPNWKAVFKIVNGNENGNFRIETDPVTNEGLLYVAKPLDYEKNKQVTLKVRAENEAPLAGTTDTWATAPVDVTVENVDEGPEFVPPVLVRWIKENVANGTVIGTYTAIDPETSSSAGMRYEKVSDPASWITVDGKTGDLKIANTVDRESEFVQNGMYNITVKAIDASSKSGTGTVIIHVQDENDNVPKPVGPELLICEKKGQLGSVLVAAEDKDQKPQVGDAPAGQGAPHGQLQGSRGDQGPAELGGRADGHRPGLPVRQWEVPRPPEVALRPGTAALGVWGILALLFGLALLLLLAVCCAMRCSNKAEKFEMVDGMDGGGMLLTSNTEAPGDAVMPDVMPMPASAIDQSVKGSLMGGSHAELGGFSGTGIQLPYSPEEYGPILTYPGHIEKNVMTENRNSFGRSIYRAGGSSSHLVDGHGHGQGHGHNFMDPSSLNTWNTNGMTIRQKLNFFQTQEEGRYADDLLHSYGFEGEGSPAGSVGCCSEQGARKVWSSSTTWDPNSETWRRSAARNERGLLQSQMEIARARFSKGSSTQKSRFTTVC</sequence>
<dbReference type="GO" id="GO:0034332">
    <property type="term" value="P:adherens junction organization"/>
    <property type="evidence" value="ECO:0007669"/>
    <property type="project" value="TreeGrafter"/>
</dbReference>
<dbReference type="GO" id="GO:0030010">
    <property type="term" value="P:establishment of cell polarity"/>
    <property type="evidence" value="ECO:0007669"/>
    <property type="project" value="UniProtKB-ARBA"/>
</dbReference>
<dbReference type="EMBL" id="JAFIRN010000009">
    <property type="protein sequence ID" value="KAG5841886.1"/>
    <property type="molecule type" value="Genomic_DNA"/>
</dbReference>
<feature type="transmembrane region" description="Helical" evidence="16">
    <location>
        <begin position="16"/>
        <end position="35"/>
    </location>
</feature>
<dbReference type="GO" id="GO:0016339">
    <property type="term" value="P:calcium-dependent cell-cell adhesion via plasma membrane cell adhesion molecules"/>
    <property type="evidence" value="ECO:0007669"/>
    <property type="project" value="TreeGrafter"/>
</dbReference>
<dbReference type="InterPro" id="IPR039808">
    <property type="entry name" value="Cadherin"/>
</dbReference>
<feature type="transmembrane region" description="Helical" evidence="16">
    <location>
        <begin position="664"/>
        <end position="687"/>
    </location>
</feature>
<dbReference type="PRINTS" id="PR01818">
    <property type="entry name" value="DESMOCADHERN"/>
</dbReference>
<dbReference type="AlphaFoldDB" id="A0A9D3RU43"/>
<keyword evidence="9" id="KW-0130">Cell adhesion</keyword>
<keyword evidence="8 14" id="KW-0106">Calcium</keyword>
<dbReference type="Gene3D" id="2.60.40.60">
    <property type="entry name" value="Cadherins"/>
    <property type="match status" value="5"/>
</dbReference>
<dbReference type="FunFam" id="2.60.40.60:FF:000022">
    <property type="entry name" value="Cadherin 2"/>
    <property type="match status" value="1"/>
</dbReference>
<evidence type="ECO:0000256" key="15">
    <source>
        <dbReference type="SAM" id="MobiDB-lite"/>
    </source>
</evidence>
<evidence type="ECO:0000256" key="12">
    <source>
        <dbReference type="ARBA" id="ARBA00023136"/>
    </source>
</evidence>
<evidence type="ECO:0000256" key="14">
    <source>
        <dbReference type="PROSITE-ProRule" id="PRU00043"/>
    </source>
</evidence>
<evidence type="ECO:0000256" key="13">
    <source>
        <dbReference type="ARBA" id="ARBA00023180"/>
    </source>
</evidence>
<evidence type="ECO:0000256" key="2">
    <source>
        <dbReference type="ARBA" id="ARBA00004568"/>
    </source>
</evidence>
<evidence type="ECO:0000256" key="9">
    <source>
        <dbReference type="ARBA" id="ARBA00022889"/>
    </source>
</evidence>
<dbReference type="GO" id="GO:0005509">
    <property type="term" value="F:calcium ion binding"/>
    <property type="evidence" value="ECO:0007669"/>
    <property type="project" value="UniProtKB-UniRule"/>
</dbReference>
<gene>
    <name evidence="18" type="ORF">ANANG_G00171780</name>
</gene>
<feature type="domain" description="Cadherin" evidence="17">
    <location>
        <begin position="478"/>
        <end position="580"/>
    </location>
</feature>
<dbReference type="FunFam" id="2.60.40.60:FF:000019">
    <property type="entry name" value="Cadherin 2"/>
    <property type="match status" value="1"/>
</dbReference>